<dbReference type="InterPro" id="IPR032030">
    <property type="entry name" value="YscD_cytoplasmic_dom"/>
</dbReference>
<dbReference type="Gene3D" id="2.60.200.20">
    <property type="match status" value="1"/>
</dbReference>
<keyword evidence="4" id="KW-1185">Reference proteome</keyword>
<comment type="caution">
    <text evidence="3">The sequence shown here is derived from an EMBL/GenBank/DDBJ whole genome shotgun (WGS) entry which is preliminary data.</text>
</comment>
<gene>
    <name evidence="3" type="ORF">C1880_06800</name>
</gene>
<dbReference type="OrthoDB" id="9815925at2"/>
<evidence type="ECO:0000313" key="3">
    <source>
        <dbReference type="EMBL" id="RDB55390.1"/>
    </source>
</evidence>
<dbReference type="GeneID" id="82935665"/>
<dbReference type="PROSITE" id="PS50006">
    <property type="entry name" value="FHA_DOMAIN"/>
    <property type="match status" value="1"/>
</dbReference>
<dbReference type="AlphaFoldDB" id="A0A369L7S8"/>
<dbReference type="RefSeq" id="WP_042434243.1">
    <property type="nucleotide sequence ID" value="NZ_CABKQR010000001.1"/>
</dbReference>
<dbReference type="InterPro" id="IPR000253">
    <property type="entry name" value="FHA_dom"/>
</dbReference>
<protein>
    <submittedName>
        <fullName evidence="3">FHA domain-containing protein</fullName>
    </submittedName>
</protein>
<dbReference type="SUPFAM" id="SSF49879">
    <property type="entry name" value="SMAD/FHA domain"/>
    <property type="match status" value="1"/>
</dbReference>
<dbReference type="EMBL" id="PPTP01000005">
    <property type="protein sequence ID" value="RDB55390.1"/>
    <property type="molecule type" value="Genomic_DNA"/>
</dbReference>
<evidence type="ECO:0000259" key="2">
    <source>
        <dbReference type="PROSITE" id="PS50006"/>
    </source>
</evidence>
<accession>A0A369L7S8</accession>
<evidence type="ECO:0000313" key="4">
    <source>
        <dbReference type="Proteomes" id="UP000253792"/>
    </source>
</evidence>
<dbReference type="STRING" id="1034345.GCA_000236865_00208"/>
<dbReference type="Proteomes" id="UP000253792">
    <property type="component" value="Unassembled WGS sequence"/>
</dbReference>
<sequence length="146" mass="15693">MANVCPVCNNPVGPEDSACPHCGFKLQGSTQRFAPLQFGEDQLVAAAKTKPTAVLHVVRGPQTGVSFKLGDQKLSIGRSPQCDIFLNDMTVSRTHASVEPVDSGYEISDEASFNGVWVNNNSIDTYLLADGDVVQIGAFCLVYKEE</sequence>
<name>A0A369L7S8_9ACTN</name>
<proteinExistence type="predicted"/>
<feature type="domain" description="FHA" evidence="2">
    <location>
        <begin position="74"/>
        <end position="123"/>
    </location>
</feature>
<organism evidence="3 4">
    <name type="scientific">Senegalimassilia anaerobia</name>
    <dbReference type="NCBI Taxonomy" id="1473216"/>
    <lineage>
        <taxon>Bacteria</taxon>
        <taxon>Bacillati</taxon>
        <taxon>Actinomycetota</taxon>
        <taxon>Coriobacteriia</taxon>
        <taxon>Coriobacteriales</taxon>
        <taxon>Coriobacteriaceae</taxon>
        <taxon>Senegalimassilia</taxon>
    </lineage>
</organism>
<dbReference type="InterPro" id="IPR008984">
    <property type="entry name" value="SMAD_FHA_dom_sf"/>
</dbReference>
<keyword evidence="1" id="KW-0597">Phosphoprotein</keyword>
<evidence type="ECO:0000256" key="1">
    <source>
        <dbReference type="ARBA" id="ARBA00022553"/>
    </source>
</evidence>
<dbReference type="Pfam" id="PF16697">
    <property type="entry name" value="Yop-YscD_cpl"/>
    <property type="match status" value="1"/>
</dbReference>
<reference evidence="3 4" key="1">
    <citation type="journal article" date="2018" name="Elife">
        <title>Discovery and characterization of a prevalent human gut bacterial enzyme sufficient for the inactivation of a family of plant toxins.</title>
        <authorList>
            <person name="Koppel N."/>
            <person name="Bisanz J.E."/>
            <person name="Pandelia M.E."/>
            <person name="Turnbaugh P.J."/>
            <person name="Balskus E.P."/>
        </authorList>
    </citation>
    <scope>NUCLEOTIDE SEQUENCE [LARGE SCALE GENOMIC DNA]</scope>
    <source>
        <strain evidence="4">anaerobia AP69FAA</strain>
    </source>
</reference>
<dbReference type="SMART" id="SM00240">
    <property type="entry name" value="FHA"/>
    <property type="match status" value="1"/>
</dbReference>